<keyword evidence="6" id="KW-0687">Ribonucleoprotein</keyword>
<dbReference type="EMBL" id="CAJNOC010000236">
    <property type="protein sequence ID" value="CAF0731239.1"/>
    <property type="molecule type" value="Genomic_DNA"/>
</dbReference>
<dbReference type="PANTHER" id="PTHR13359">
    <property type="entry name" value="39S RIBOSOMAL PROTEIN L40, MITOCHONDRIAL"/>
    <property type="match status" value="1"/>
</dbReference>
<feature type="coiled-coil region" evidence="8">
    <location>
        <begin position="301"/>
        <end position="328"/>
    </location>
</feature>
<evidence type="ECO:0000256" key="8">
    <source>
        <dbReference type="SAM" id="Coils"/>
    </source>
</evidence>
<keyword evidence="11" id="KW-1185">Reference proteome</keyword>
<proteinExistence type="inferred from homology"/>
<evidence type="ECO:0000313" key="11">
    <source>
        <dbReference type="Proteomes" id="UP000663879"/>
    </source>
</evidence>
<dbReference type="OrthoDB" id="5977625at2759"/>
<comment type="subcellular location">
    <subcellularLocation>
        <location evidence="1">Mitochondrion</location>
    </subcellularLocation>
</comment>
<evidence type="ECO:0000256" key="1">
    <source>
        <dbReference type="ARBA" id="ARBA00004173"/>
    </source>
</evidence>
<reference evidence="10" key="1">
    <citation type="submission" date="2021-02" db="EMBL/GenBank/DDBJ databases">
        <authorList>
            <person name="Nowell W R."/>
        </authorList>
    </citation>
    <scope>NUCLEOTIDE SEQUENCE</scope>
    <source>
        <strain evidence="10">Ploen Becks lab</strain>
    </source>
</reference>
<feature type="coiled-coil region" evidence="8">
    <location>
        <begin position="112"/>
        <end position="146"/>
    </location>
</feature>
<dbReference type="Pfam" id="PF09812">
    <property type="entry name" value="MRP-L28"/>
    <property type="match status" value="2"/>
</dbReference>
<evidence type="ECO:0000256" key="7">
    <source>
        <dbReference type="ARBA" id="ARBA00035192"/>
    </source>
</evidence>
<dbReference type="PANTHER" id="PTHR13359:SF2">
    <property type="entry name" value="LARGE RIBOSOMAL SUBUNIT PROTEIN ML40"/>
    <property type="match status" value="1"/>
</dbReference>
<protein>
    <recommendedName>
        <fullName evidence="7">Large ribosomal subunit protein mL40</fullName>
    </recommendedName>
</protein>
<keyword evidence="4" id="KW-0689">Ribosomal protein</keyword>
<dbReference type="InterPro" id="IPR019192">
    <property type="entry name" value="Ribosomal_mL40"/>
</dbReference>
<evidence type="ECO:0000256" key="4">
    <source>
        <dbReference type="ARBA" id="ARBA00022980"/>
    </source>
</evidence>
<dbReference type="InterPro" id="IPR039145">
    <property type="entry name" value="Ribosomal_mL40_metazoa/plant"/>
</dbReference>
<evidence type="ECO:0000256" key="6">
    <source>
        <dbReference type="ARBA" id="ARBA00023274"/>
    </source>
</evidence>
<keyword evidence="8" id="KW-0175">Coiled coil</keyword>
<feature type="region of interest" description="Disordered" evidence="9">
    <location>
        <begin position="348"/>
        <end position="369"/>
    </location>
</feature>
<dbReference type="GO" id="GO:0005762">
    <property type="term" value="C:mitochondrial large ribosomal subunit"/>
    <property type="evidence" value="ECO:0007669"/>
    <property type="project" value="InterPro"/>
</dbReference>
<evidence type="ECO:0000313" key="10">
    <source>
        <dbReference type="EMBL" id="CAF0731239.1"/>
    </source>
</evidence>
<accession>A0A813N6U0</accession>
<name>A0A813N6U0_9BILA</name>
<organism evidence="10 11">
    <name type="scientific">Brachionus calyciflorus</name>
    <dbReference type="NCBI Taxonomy" id="104777"/>
    <lineage>
        <taxon>Eukaryota</taxon>
        <taxon>Metazoa</taxon>
        <taxon>Spiralia</taxon>
        <taxon>Gnathifera</taxon>
        <taxon>Rotifera</taxon>
        <taxon>Eurotatoria</taxon>
        <taxon>Monogononta</taxon>
        <taxon>Pseudotrocha</taxon>
        <taxon>Ploima</taxon>
        <taxon>Brachionidae</taxon>
        <taxon>Brachionus</taxon>
    </lineage>
</organism>
<evidence type="ECO:0000256" key="5">
    <source>
        <dbReference type="ARBA" id="ARBA00023128"/>
    </source>
</evidence>
<dbReference type="AlphaFoldDB" id="A0A813N6U0"/>
<keyword evidence="5" id="KW-0496">Mitochondrion</keyword>
<evidence type="ECO:0000256" key="2">
    <source>
        <dbReference type="ARBA" id="ARBA00009360"/>
    </source>
</evidence>
<evidence type="ECO:0000256" key="3">
    <source>
        <dbReference type="ARBA" id="ARBA00022946"/>
    </source>
</evidence>
<gene>
    <name evidence="10" type="ORF">OXX778_LOCUS2856</name>
</gene>
<comment type="similarity">
    <text evidence="2">Belongs to the mitochondrion-specific ribosomal protein mL40 family.</text>
</comment>
<evidence type="ECO:0000256" key="9">
    <source>
        <dbReference type="SAM" id="MobiDB-lite"/>
    </source>
</evidence>
<dbReference type="Proteomes" id="UP000663879">
    <property type="component" value="Unassembled WGS sequence"/>
</dbReference>
<comment type="caution">
    <text evidence="10">The sequence shown here is derived from an EMBL/GenBank/DDBJ whole genome shotgun (WGS) entry which is preliminary data.</text>
</comment>
<keyword evidence="3" id="KW-0809">Transit peptide</keyword>
<sequence>MRNWLKYFQNQKITKNIVQIDFRNFVSNTNLHSLKSNSKRRPENSKPIIHFSRPHRIKKFEDELEKLNILSLEPFGSMSENKITERLLISAQNQINLNDEHFLEQEWKKCINSQHKSQMEQLEKALKSQQEALEELKKDNLILYNQAIQLDKKLIPFIQKKSGNSNVKPKDANTNNAEQIISRPLAITKNLFNYTLQNPFHTTSNNFIKFSIPLSAEPTKAKKRIDPQVLALRENRKRKRLEKEIKKLERFGRKLKPIDEHEPDRLVLKETDKRKRVLPQQTKQNLDDEYFLKKEWANYINLKQMNQLEQINRALKSQEDALKELKKDNFTLYNAAIQLDTKLIPYAREGPVHTPPSKNYEPPEGDYYDTTYLYDRR</sequence>
<dbReference type="Gene3D" id="6.10.250.3440">
    <property type="match status" value="2"/>
</dbReference>